<dbReference type="SMART" id="SM00028">
    <property type="entry name" value="TPR"/>
    <property type="match status" value="3"/>
</dbReference>
<dbReference type="Gene3D" id="1.25.40.10">
    <property type="entry name" value="Tetratricopeptide repeat domain"/>
    <property type="match status" value="1"/>
</dbReference>
<name>A0ABX8ML15_9PSED</name>
<dbReference type="SUPFAM" id="SSF51197">
    <property type="entry name" value="Clavaminate synthase-like"/>
    <property type="match status" value="1"/>
</dbReference>
<keyword evidence="3" id="KW-1185">Reference proteome</keyword>
<dbReference type="PANTHER" id="PTHR44809:SF1">
    <property type="entry name" value="PROTEIN O-MANNOSYL-TRANSFERASE TMTC1"/>
    <property type="match status" value="1"/>
</dbReference>
<dbReference type="Proteomes" id="UP000693952">
    <property type="component" value="Chromosome"/>
</dbReference>
<dbReference type="EMBL" id="CP077074">
    <property type="protein sequence ID" value="QXH39422.1"/>
    <property type="molecule type" value="Genomic_DNA"/>
</dbReference>
<feature type="repeat" description="TPR" evidence="1">
    <location>
        <begin position="63"/>
        <end position="96"/>
    </location>
</feature>
<dbReference type="Pfam" id="PF14559">
    <property type="entry name" value="TPR_19"/>
    <property type="match status" value="1"/>
</dbReference>
<dbReference type="InterPro" id="IPR052943">
    <property type="entry name" value="TMTC_O-mannosyl-trnsfr"/>
</dbReference>
<proteinExistence type="predicted"/>
<evidence type="ECO:0000256" key="1">
    <source>
        <dbReference type="PROSITE-ProRule" id="PRU00339"/>
    </source>
</evidence>
<gene>
    <name evidence="2" type="ORF">KSS89_24840</name>
</gene>
<evidence type="ECO:0000313" key="2">
    <source>
        <dbReference type="EMBL" id="QXH39422.1"/>
    </source>
</evidence>
<dbReference type="InterPro" id="IPR011990">
    <property type="entry name" value="TPR-like_helical_dom_sf"/>
</dbReference>
<evidence type="ECO:0000313" key="3">
    <source>
        <dbReference type="Proteomes" id="UP000693952"/>
    </source>
</evidence>
<accession>A0ABX8ML15</accession>
<dbReference type="PROSITE" id="PS50005">
    <property type="entry name" value="TPR"/>
    <property type="match status" value="2"/>
</dbReference>
<dbReference type="InterPro" id="IPR019734">
    <property type="entry name" value="TPR_rpt"/>
</dbReference>
<organism evidence="2 3">
    <name type="scientific">Pseudomonas sessilinigenes</name>
    <dbReference type="NCBI Taxonomy" id="658629"/>
    <lineage>
        <taxon>Bacteria</taxon>
        <taxon>Pseudomonadati</taxon>
        <taxon>Pseudomonadota</taxon>
        <taxon>Gammaproteobacteria</taxon>
        <taxon>Pseudomonadales</taxon>
        <taxon>Pseudomonadaceae</taxon>
        <taxon>Pseudomonas</taxon>
    </lineage>
</organism>
<reference evidence="2" key="1">
    <citation type="submission" date="2021-06" db="EMBL/GenBank/DDBJ databases">
        <title>Updating the genus Pseudomonas: Description of 43 new species and partition of the Pseudomonas putida group.</title>
        <authorList>
            <person name="Girard L."/>
            <person name="Lood C."/>
            <person name="Vandamme P."/>
            <person name="Rokni-Zadeh H."/>
            <person name="van Noort V."/>
            <person name="Hofte M."/>
            <person name="Lavigne R."/>
            <person name="De Mot R."/>
        </authorList>
    </citation>
    <scope>NUCLEOTIDE SEQUENCE</scope>
    <source>
        <strain evidence="2">CMR12a</strain>
    </source>
</reference>
<feature type="repeat" description="TPR" evidence="1">
    <location>
        <begin position="101"/>
        <end position="134"/>
    </location>
</feature>
<dbReference type="RefSeq" id="WP_164487318.1">
    <property type="nucleotide sequence ID" value="NZ_CP027706.1"/>
</dbReference>
<sequence length="481" mass="53725">MTAPASSPRYGTAQAPSALWAAKRFAEQVLAQNDEGHRLCLQGCFEAAEACFRYAVEHQPDWSIAHNNLGWVSQAQGRNEDAISSYKCALRLEPGYVLARANLAYLLAHLYVHLGQYDAARGMWQVLVELYPQDPEVLDNLTSTALRVNDLGAAGHWALRHAAVTRGSTWHALPGDIPDVPTPAPKLSRSKLGHDLEQMRYLRDRQLIGPQLDAVIDGYETALQRFNESDSLLQQQLLASWPLSSTYGRVIHHLPAAHLDEGALNDSPALRGAEQDYQQSPLGIVVIDDFLTPQALQQLQAFCLQSTVWHTNRYAHGRLGAFFREGFNCPLLLQVAEQIQQYFPKVIGTRHPLLQLWGFKYGHDQPATYPHADFAAVNVNFWITPDDANLDKNSGGLVIYDVEAPMDWDFETYNRQGDRIDAFLRASGAQPLVIPYRCNRAVIFNSDLFHATAPLAFRPGYTSARINITLLYGERERAGQG</sequence>
<keyword evidence="1" id="KW-0802">TPR repeat</keyword>
<dbReference type="SUPFAM" id="SSF48452">
    <property type="entry name" value="TPR-like"/>
    <property type="match status" value="1"/>
</dbReference>
<dbReference type="PANTHER" id="PTHR44809">
    <property type="match status" value="1"/>
</dbReference>
<protein>
    <submittedName>
        <fullName evidence="2">Tetratricopeptide repeat protein</fullName>
    </submittedName>
</protein>